<accession>A0A0F9N1N0</accession>
<name>A0A0F9N1N0_9ZZZZ</name>
<protein>
    <submittedName>
        <fullName evidence="1">Uncharacterized protein</fullName>
    </submittedName>
</protein>
<reference evidence="1" key="1">
    <citation type="journal article" date="2015" name="Nature">
        <title>Complex archaea that bridge the gap between prokaryotes and eukaryotes.</title>
        <authorList>
            <person name="Spang A."/>
            <person name="Saw J.H."/>
            <person name="Jorgensen S.L."/>
            <person name="Zaremba-Niedzwiedzka K."/>
            <person name="Martijn J."/>
            <person name="Lind A.E."/>
            <person name="van Eijk R."/>
            <person name="Schleper C."/>
            <person name="Guy L."/>
            <person name="Ettema T.J."/>
        </authorList>
    </citation>
    <scope>NUCLEOTIDE SEQUENCE</scope>
</reference>
<gene>
    <name evidence="1" type="ORF">LCGC14_1022110</name>
</gene>
<comment type="caution">
    <text evidence="1">The sequence shown here is derived from an EMBL/GenBank/DDBJ whole genome shotgun (WGS) entry which is preliminary data.</text>
</comment>
<sequence length="61" mass="6978">MNATLTLDYIIELGRGALDEWCANIRLRDDFGIQDAERRQKILSVLKDGGDWEALLDDEEP</sequence>
<dbReference type="AlphaFoldDB" id="A0A0F9N1N0"/>
<proteinExistence type="predicted"/>
<evidence type="ECO:0000313" key="1">
    <source>
        <dbReference type="EMBL" id="KKN11864.1"/>
    </source>
</evidence>
<organism evidence="1">
    <name type="scientific">marine sediment metagenome</name>
    <dbReference type="NCBI Taxonomy" id="412755"/>
    <lineage>
        <taxon>unclassified sequences</taxon>
        <taxon>metagenomes</taxon>
        <taxon>ecological metagenomes</taxon>
    </lineage>
</organism>
<dbReference type="EMBL" id="LAZR01004092">
    <property type="protein sequence ID" value="KKN11864.1"/>
    <property type="molecule type" value="Genomic_DNA"/>
</dbReference>